<dbReference type="InterPro" id="IPR010982">
    <property type="entry name" value="Lambda_DNA-bd_dom_sf"/>
</dbReference>
<protein>
    <submittedName>
        <fullName evidence="2">Helix-turn-helix transcriptional regulator</fullName>
    </submittedName>
</protein>
<proteinExistence type="predicted"/>
<keyword evidence="3" id="KW-1185">Reference proteome</keyword>
<feature type="domain" description="HTH cro/C1-type" evidence="1">
    <location>
        <begin position="84"/>
        <end position="128"/>
    </location>
</feature>
<dbReference type="EMBL" id="JABBGC010000004">
    <property type="protein sequence ID" value="NML41307.1"/>
    <property type="molecule type" value="Genomic_DNA"/>
</dbReference>
<evidence type="ECO:0000313" key="2">
    <source>
        <dbReference type="EMBL" id="NML41307.1"/>
    </source>
</evidence>
<dbReference type="Pfam" id="PF01381">
    <property type="entry name" value="HTH_3"/>
    <property type="match status" value="1"/>
</dbReference>
<evidence type="ECO:0000259" key="1">
    <source>
        <dbReference type="Pfam" id="PF01381"/>
    </source>
</evidence>
<gene>
    <name evidence="2" type="ORF">HHL17_29205</name>
</gene>
<name>A0A848GTD0_9BACT</name>
<evidence type="ECO:0000313" key="3">
    <source>
        <dbReference type="Proteomes" id="UP000583266"/>
    </source>
</evidence>
<sequence length="174" mass="20487">MYVKKGFSKKKLEELAEDVVITEKLSPAQEAEARKQLAAARKKTQAGMTEQERLIANLLQLKFRLEEYINNREYDDQLTFGYFLKEYLQLIHKKRNEFAAEIDIHETLLSQLINNHRAPSESVIIRLELHSNNAIPATYWYRLVEKQKEHFIGTNKDLRKAEKKFVKNPLRVSI</sequence>
<dbReference type="InterPro" id="IPR001387">
    <property type="entry name" value="Cro/C1-type_HTH"/>
</dbReference>
<dbReference type="AlphaFoldDB" id="A0A848GTD0"/>
<dbReference type="GO" id="GO:0003677">
    <property type="term" value="F:DNA binding"/>
    <property type="evidence" value="ECO:0007669"/>
    <property type="project" value="InterPro"/>
</dbReference>
<comment type="caution">
    <text evidence="2">The sequence shown here is derived from an EMBL/GenBank/DDBJ whole genome shotgun (WGS) entry which is preliminary data.</text>
</comment>
<dbReference type="RefSeq" id="WP_169228395.1">
    <property type="nucleotide sequence ID" value="NZ_JABBGC010000004.1"/>
</dbReference>
<accession>A0A848GTD0</accession>
<reference evidence="2 3" key="1">
    <citation type="submission" date="2020-04" db="EMBL/GenBank/DDBJ databases">
        <title>Chitinophaga sp. G-6-1-13 sp. nov., isolated from soil.</title>
        <authorList>
            <person name="Dahal R.H."/>
            <person name="Chaudhary D.K."/>
        </authorList>
    </citation>
    <scope>NUCLEOTIDE SEQUENCE [LARGE SCALE GENOMIC DNA]</scope>
    <source>
        <strain evidence="2 3">G-6-1-13</strain>
    </source>
</reference>
<organism evidence="2 3">
    <name type="scientific">Chitinophaga fulva</name>
    <dbReference type="NCBI Taxonomy" id="2728842"/>
    <lineage>
        <taxon>Bacteria</taxon>
        <taxon>Pseudomonadati</taxon>
        <taxon>Bacteroidota</taxon>
        <taxon>Chitinophagia</taxon>
        <taxon>Chitinophagales</taxon>
        <taxon>Chitinophagaceae</taxon>
        <taxon>Chitinophaga</taxon>
    </lineage>
</organism>
<dbReference type="SUPFAM" id="SSF47413">
    <property type="entry name" value="lambda repressor-like DNA-binding domains"/>
    <property type="match status" value="1"/>
</dbReference>
<dbReference type="CDD" id="cd00093">
    <property type="entry name" value="HTH_XRE"/>
    <property type="match status" value="1"/>
</dbReference>
<dbReference type="Proteomes" id="UP000583266">
    <property type="component" value="Unassembled WGS sequence"/>
</dbReference>
<dbReference type="Gene3D" id="1.10.260.40">
    <property type="entry name" value="lambda repressor-like DNA-binding domains"/>
    <property type="match status" value="1"/>
</dbReference>